<sequence length="127" mass="14349">MADIPPVPTSMQMLARINEALAESGLSEPKTVRDPLPLFRELLQDWYLCQELPAGEYTDEQAIASLLEQQTAVELQAALRGIFNEAMQLSNAHGTLSIWTRRELDQELRRLQRLVEQAQQQRAAGGY</sequence>
<organism evidence="1 2">
    <name type="scientific">Venatoribacter cucullus</name>
    <dbReference type="NCBI Taxonomy" id="2661630"/>
    <lineage>
        <taxon>Bacteria</taxon>
        <taxon>Pseudomonadati</taxon>
        <taxon>Pseudomonadota</taxon>
        <taxon>Gammaproteobacteria</taxon>
        <taxon>Oceanospirillales</taxon>
        <taxon>Oceanospirillaceae</taxon>
        <taxon>Venatoribacter</taxon>
    </lineage>
</organism>
<keyword evidence="2" id="KW-1185">Reference proteome</keyword>
<dbReference type="AlphaFoldDB" id="A0A9X7UTF3"/>
<gene>
    <name evidence="1" type="ORF">GJQ55_02180</name>
</gene>
<protein>
    <submittedName>
        <fullName evidence="1">Uncharacterized protein</fullName>
    </submittedName>
</protein>
<dbReference type="KEGG" id="vcw:GJQ55_02180"/>
<accession>A0A9X7UTF3</accession>
<dbReference type="EMBL" id="CP046056">
    <property type="protein sequence ID" value="QQD23357.1"/>
    <property type="molecule type" value="Genomic_DNA"/>
</dbReference>
<dbReference type="Proteomes" id="UP000596074">
    <property type="component" value="Chromosome"/>
</dbReference>
<dbReference type="RefSeq" id="WP_228345882.1">
    <property type="nucleotide sequence ID" value="NZ_CP046056.1"/>
</dbReference>
<reference evidence="1 2" key="1">
    <citation type="submission" date="2019-11" db="EMBL/GenBank/DDBJ databases">
        <title>Venatorbacter sp. nov. a predator of Campylobacter and other Gram-negative bacteria.</title>
        <authorList>
            <person name="Saeedi A."/>
            <person name="Cummings N.J."/>
            <person name="Connerton I.F."/>
            <person name="Connerton P.L."/>
        </authorList>
    </citation>
    <scope>NUCLEOTIDE SEQUENCE [LARGE SCALE GENOMIC DNA]</scope>
    <source>
        <strain evidence="1">XL5</strain>
    </source>
</reference>
<proteinExistence type="predicted"/>
<name>A0A9X7UTF3_9GAMM</name>
<evidence type="ECO:0000313" key="2">
    <source>
        <dbReference type="Proteomes" id="UP000596074"/>
    </source>
</evidence>
<evidence type="ECO:0000313" key="1">
    <source>
        <dbReference type="EMBL" id="QQD23357.1"/>
    </source>
</evidence>